<dbReference type="GO" id="GO:0005886">
    <property type="term" value="C:plasma membrane"/>
    <property type="evidence" value="ECO:0007669"/>
    <property type="project" value="TreeGrafter"/>
</dbReference>
<dbReference type="Proteomes" id="UP000886723">
    <property type="component" value="Unassembled WGS sequence"/>
</dbReference>
<dbReference type="AlphaFoldDB" id="A0A9D1NT18"/>
<evidence type="ECO:0000256" key="3">
    <source>
        <dbReference type="ARBA" id="ARBA00022960"/>
    </source>
</evidence>
<evidence type="ECO:0000313" key="8">
    <source>
        <dbReference type="EMBL" id="HIV11721.1"/>
    </source>
</evidence>
<proteinExistence type="inferred from homology"/>
<comment type="similarity">
    <text evidence="1 5">Belongs to the MreC family.</text>
</comment>
<protein>
    <recommendedName>
        <fullName evidence="2 5">Cell shape-determining protein MreC</fullName>
    </recommendedName>
    <alternativeName>
        <fullName evidence="4 5">Cell shape protein MreC</fullName>
    </alternativeName>
</protein>
<dbReference type="PANTHER" id="PTHR34138">
    <property type="entry name" value="CELL SHAPE-DETERMINING PROTEIN MREC"/>
    <property type="match status" value="1"/>
</dbReference>
<dbReference type="InterPro" id="IPR007221">
    <property type="entry name" value="MreC"/>
</dbReference>
<dbReference type="Gene3D" id="2.40.10.340">
    <property type="entry name" value="Rod shape-determining protein MreC, domain 1"/>
    <property type="match status" value="1"/>
</dbReference>
<dbReference type="InterPro" id="IPR055342">
    <property type="entry name" value="MreC_beta-barrel_core"/>
</dbReference>
<evidence type="ECO:0000256" key="6">
    <source>
        <dbReference type="SAM" id="Coils"/>
    </source>
</evidence>
<organism evidence="8 9">
    <name type="scientific">Candidatus Pullilachnospira stercoravium</name>
    <dbReference type="NCBI Taxonomy" id="2840913"/>
    <lineage>
        <taxon>Bacteria</taxon>
        <taxon>Bacillati</taxon>
        <taxon>Bacillota</taxon>
        <taxon>Clostridia</taxon>
        <taxon>Lachnospirales</taxon>
        <taxon>Lachnospiraceae</taxon>
        <taxon>Lachnospiraceae incertae sedis</taxon>
        <taxon>Candidatus Pullilachnospira</taxon>
    </lineage>
</organism>
<dbReference type="Pfam" id="PF04085">
    <property type="entry name" value="MreC"/>
    <property type="match status" value="1"/>
</dbReference>
<reference evidence="8" key="1">
    <citation type="submission" date="2020-10" db="EMBL/GenBank/DDBJ databases">
        <authorList>
            <person name="Gilroy R."/>
        </authorList>
    </citation>
    <scope>NUCLEOTIDE SEQUENCE</scope>
    <source>
        <strain evidence="8">ChiBcec2-4451</strain>
    </source>
</reference>
<dbReference type="EMBL" id="DVON01000025">
    <property type="protein sequence ID" value="HIV11721.1"/>
    <property type="molecule type" value="Genomic_DNA"/>
</dbReference>
<evidence type="ECO:0000256" key="5">
    <source>
        <dbReference type="PIRNR" id="PIRNR038471"/>
    </source>
</evidence>
<evidence type="ECO:0000259" key="7">
    <source>
        <dbReference type="Pfam" id="PF04085"/>
    </source>
</evidence>
<feature type="domain" description="Rod shape-determining protein MreC beta-barrel core" evidence="7">
    <location>
        <begin position="117"/>
        <end position="267"/>
    </location>
</feature>
<feature type="coiled-coil region" evidence="6">
    <location>
        <begin position="63"/>
        <end position="90"/>
    </location>
</feature>
<dbReference type="GO" id="GO:0008360">
    <property type="term" value="P:regulation of cell shape"/>
    <property type="evidence" value="ECO:0007669"/>
    <property type="project" value="UniProtKB-KW"/>
</dbReference>
<gene>
    <name evidence="8" type="primary">mreC</name>
    <name evidence="8" type="ORF">IAA63_01090</name>
</gene>
<sequence length="280" mass="30775">MQTKHLIAVMTILCIGLIALSLSSRFSFAPVRSALGYVIVPFQNGINVVGDWLTEQKNGFQSMKELAQENEDLKAQVDELEAKNSTLVQDQEEVDRLRTLYNLDQDYSEYDKVAAQVIGKDAGNWYNTFIINRGSEDGIAVDMNVIAGAGLAGIVTEVGPHWATVRSIIDDTSNVSATVTSISQNCIVTGDLEMMDEGKIRFIQLTDREDQVQEGDKVVTSSVSSKFLRGILIGYISDVETDSNNLTKQGTIIPAVDFDNIQEVLVITQLKQQTDEEGTS</sequence>
<keyword evidence="6" id="KW-0175">Coiled coil</keyword>
<comment type="function">
    <text evidence="5">Involved in formation and maintenance of cell shape.</text>
</comment>
<dbReference type="InterPro" id="IPR042175">
    <property type="entry name" value="Cell/Rod_MreC_2"/>
</dbReference>
<reference evidence="8" key="2">
    <citation type="journal article" date="2021" name="PeerJ">
        <title>Extensive microbial diversity within the chicken gut microbiome revealed by metagenomics and culture.</title>
        <authorList>
            <person name="Gilroy R."/>
            <person name="Ravi A."/>
            <person name="Getino M."/>
            <person name="Pursley I."/>
            <person name="Horton D.L."/>
            <person name="Alikhan N.F."/>
            <person name="Baker D."/>
            <person name="Gharbi K."/>
            <person name="Hall N."/>
            <person name="Watson M."/>
            <person name="Adriaenssens E.M."/>
            <person name="Foster-Nyarko E."/>
            <person name="Jarju S."/>
            <person name="Secka A."/>
            <person name="Antonio M."/>
            <person name="Oren A."/>
            <person name="Chaudhuri R.R."/>
            <person name="La Ragione R."/>
            <person name="Hildebrand F."/>
            <person name="Pallen M.J."/>
        </authorList>
    </citation>
    <scope>NUCLEOTIDE SEQUENCE</scope>
    <source>
        <strain evidence="8">ChiBcec2-4451</strain>
    </source>
</reference>
<dbReference type="PANTHER" id="PTHR34138:SF1">
    <property type="entry name" value="CELL SHAPE-DETERMINING PROTEIN MREC"/>
    <property type="match status" value="1"/>
</dbReference>
<name>A0A9D1NT18_9FIRM</name>
<accession>A0A9D1NT18</accession>
<dbReference type="PIRSF" id="PIRSF038471">
    <property type="entry name" value="MreC"/>
    <property type="match status" value="1"/>
</dbReference>
<dbReference type="NCBIfam" id="TIGR00219">
    <property type="entry name" value="mreC"/>
    <property type="match status" value="1"/>
</dbReference>
<comment type="caution">
    <text evidence="8">The sequence shown here is derived from an EMBL/GenBank/DDBJ whole genome shotgun (WGS) entry which is preliminary data.</text>
</comment>
<evidence type="ECO:0000256" key="1">
    <source>
        <dbReference type="ARBA" id="ARBA00009369"/>
    </source>
</evidence>
<dbReference type="InterPro" id="IPR042177">
    <property type="entry name" value="Cell/Rod_1"/>
</dbReference>
<evidence type="ECO:0000313" key="9">
    <source>
        <dbReference type="Proteomes" id="UP000886723"/>
    </source>
</evidence>
<evidence type="ECO:0000256" key="4">
    <source>
        <dbReference type="ARBA" id="ARBA00032089"/>
    </source>
</evidence>
<keyword evidence="3 5" id="KW-0133">Cell shape</keyword>
<evidence type="ECO:0000256" key="2">
    <source>
        <dbReference type="ARBA" id="ARBA00013855"/>
    </source>
</evidence>
<dbReference type="Gene3D" id="2.40.10.350">
    <property type="entry name" value="Rod shape-determining protein MreC, domain 2"/>
    <property type="match status" value="1"/>
</dbReference>